<dbReference type="PRINTS" id="PR00960">
    <property type="entry name" value="LMBPPROTEIN"/>
</dbReference>
<comment type="similarity">
    <text evidence="5">Belongs to the GHMP kinase family.</text>
</comment>
<dbReference type="SUPFAM" id="SSF55060">
    <property type="entry name" value="GHMP Kinase, C-terminal domain"/>
    <property type="match status" value="1"/>
</dbReference>
<evidence type="ECO:0000313" key="9">
    <source>
        <dbReference type="Proteomes" id="UP000739565"/>
    </source>
</evidence>
<evidence type="ECO:0000256" key="2">
    <source>
        <dbReference type="ARBA" id="ARBA00022741"/>
    </source>
</evidence>
<gene>
    <name evidence="8" type="ORF">KZZ10_05610</name>
</gene>
<dbReference type="InterPro" id="IPR014606">
    <property type="entry name" value="Heptose_7-P_kinase"/>
</dbReference>
<organism evidence="8 9">
    <name type="scientific">Zwartia hollandica</name>
    <dbReference type="NCBI Taxonomy" id="324606"/>
    <lineage>
        <taxon>Bacteria</taxon>
        <taxon>Pseudomonadati</taxon>
        <taxon>Pseudomonadota</taxon>
        <taxon>Betaproteobacteria</taxon>
        <taxon>Burkholderiales</taxon>
        <taxon>Alcaligenaceae</taxon>
        <taxon>Zwartia</taxon>
    </lineage>
</organism>
<proteinExistence type="inferred from homology"/>
<evidence type="ECO:0000256" key="4">
    <source>
        <dbReference type="ARBA" id="ARBA00022840"/>
    </source>
</evidence>
<dbReference type="PIRSF" id="PIRSF036406">
    <property type="entry name" value="Hept_kin"/>
    <property type="match status" value="1"/>
</dbReference>
<dbReference type="InterPro" id="IPR001174">
    <property type="entry name" value="HddA/FKP"/>
</dbReference>
<dbReference type="InterPro" id="IPR006204">
    <property type="entry name" value="GHMP_kinase_N_dom"/>
</dbReference>
<sequence>MIISRTPLRMSLVGGGSDLPAFYQREEIGAVVSSAIDKYIYVTVNKKFDDGIRVGYSINEEVNTVADIKHPLVKAGMQYLGLKGGIEITTIADIPSKGTGLGSSSSFTVGLLHALNAYMGKYSSAEVLGRDACHIEIDLCKEPIGKQDQYAAAYGGFNLIEFRPDESVIVSPLICKASTLQSLQSSLLMFYTGTTRNAASILKEQSESLAHNQSKLDALRRMVRLAYNLRDELQANNLDAFGEILHENWMLKKGLVTNISSQAIDQWYDIALKAGAKGGKILGAGAGGFLLLFAPPERHDAIKKALSNLRAIPIGLDPLGSRIIFYT</sequence>
<feature type="domain" description="GHMP kinase C-terminal" evidence="7">
    <location>
        <begin position="230"/>
        <end position="307"/>
    </location>
</feature>
<dbReference type="InterPro" id="IPR013750">
    <property type="entry name" value="GHMP_kinase_C_dom"/>
</dbReference>
<dbReference type="InterPro" id="IPR052203">
    <property type="entry name" value="GHMP_Kinase-Related"/>
</dbReference>
<keyword evidence="2" id="KW-0547">Nucleotide-binding</keyword>
<dbReference type="Gene3D" id="3.30.230.120">
    <property type="match status" value="1"/>
</dbReference>
<dbReference type="Pfam" id="PF08544">
    <property type="entry name" value="GHMP_kinases_C"/>
    <property type="match status" value="1"/>
</dbReference>
<keyword evidence="4" id="KW-0067">ATP-binding</keyword>
<dbReference type="PANTHER" id="PTHR32463:SF0">
    <property type="entry name" value="L-FUCOSE KINASE"/>
    <property type="match status" value="1"/>
</dbReference>
<name>A0A953NB98_9BURK</name>
<keyword evidence="3 8" id="KW-0418">Kinase</keyword>
<evidence type="ECO:0000259" key="6">
    <source>
        <dbReference type="Pfam" id="PF00288"/>
    </source>
</evidence>
<dbReference type="EMBL" id="JAHXRI010000006">
    <property type="protein sequence ID" value="MBZ1350115.1"/>
    <property type="molecule type" value="Genomic_DNA"/>
</dbReference>
<accession>A0A953NB98</accession>
<evidence type="ECO:0000256" key="5">
    <source>
        <dbReference type="ARBA" id="ARBA00038121"/>
    </source>
</evidence>
<protein>
    <submittedName>
        <fullName evidence="8">GHMP kinase</fullName>
    </submittedName>
</protein>
<evidence type="ECO:0000256" key="1">
    <source>
        <dbReference type="ARBA" id="ARBA00022679"/>
    </source>
</evidence>
<dbReference type="SUPFAM" id="SSF54211">
    <property type="entry name" value="Ribosomal protein S5 domain 2-like"/>
    <property type="match status" value="1"/>
</dbReference>
<dbReference type="InterPro" id="IPR020568">
    <property type="entry name" value="Ribosomal_Su5_D2-typ_SF"/>
</dbReference>
<keyword evidence="9" id="KW-1185">Reference proteome</keyword>
<evidence type="ECO:0000313" key="8">
    <source>
        <dbReference type="EMBL" id="MBZ1350115.1"/>
    </source>
</evidence>
<evidence type="ECO:0000256" key="3">
    <source>
        <dbReference type="ARBA" id="ARBA00022777"/>
    </source>
</evidence>
<dbReference type="PANTHER" id="PTHR32463">
    <property type="entry name" value="L-FUCOSE KINASE"/>
    <property type="match status" value="1"/>
</dbReference>
<comment type="caution">
    <text evidence="8">The sequence shown here is derived from an EMBL/GenBank/DDBJ whole genome shotgun (WGS) entry which is preliminary data.</text>
</comment>
<reference evidence="8" key="1">
    <citation type="submission" date="2021-07" db="EMBL/GenBank/DDBJ databases">
        <title>New genus and species of the family Alcaligenaceae.</title>
        <authorList>
            <person name="Hahn M.W."/>
        </authorList>
    </citation>
    <scope>NUCLEOTIDE SEQUENCE</scope>
    <source>
        <strain evidence="8">LF4-65</strain>
    </source>
</reference>
<dbReference type="RefSeq" id="WP_259660511.1">
    <property type="nucleotide sequence ID" value="NZ_JAHXRI010000006.1"/>
</dbReference>
<dbReference type="GO" id="GO:0050201">
    <property type="term" value="F:fucokinase activity"/>
    <property type="evidence" value="ECO:0007669"/>
    <property type="project" value="TreeGrafter"/>
</dbReference>
<feature type="domain" description="GHMP kinase N-terminal" evidence="6">
    <location>
        <begin position="76"/>
        <end position="156"/>
    </location>
</feature>
<dbReference type="AlphaFoldDB" id="A0A953NB98"/>
<dbReference type="GO" id="GO:0042352">
    <property type="term" value="P:GDP-L-fucose salvage"/>
    <property type="evidence" value="ECO:0007669"/>
    <property type="project" value="TreeGrafter"/>
</dbReference>
<dbReference type="GO" id="GO:0005524">
    <property type="term" value="F:ATP binding"/>
    <property type="evidence" value="ECO:0007669"/>
    <property type="project" value="UniProtKB-KW"/>
</dbReference>
<keyword evidence="1" id="KW-0808">Transferase</keyword>
<evidence type="ECO:0000259" key="7">
    <source>
        <dbReference type="Pfam" id="PF08544"/>
    </source>
</evidence>
<dbReference type="InterPro" id="IPR036554">
    <property type="entry name" value="GHMP_kinase_C_sf"/>
</dbReference>
<dbReference type="Pfam" id="PF00288">
    <property type="entry name" value="GHMP_kinases_N"/>
    <property type="match status" value="1"/>
</dbReference>
<dbReference type="Proteomes" id="UP000739565">
    <property type="component" value="Unassembled WGS sequence"/>
</dbReference>